<dbReference type="Proteomes" id="UP000472755">
    <property type="component" value="Unassembled WGS sequence"/>
</dbReference>
<dbReference type="RefSeq" id="WP_173022379.1">
    <property type="nucleotide sequence ID" value="NZ_CAUDWH010000174.1"/>
</dbReference>
<sequence length="51" mass="5676">MTKVLAIWQNDRRKTADEKQGPFFEHAKEKPPVPRKTRKQAVLEAGAGGGT</sequence>
<accession>A0A6L6LY22</accession>
<protein>
    <submittedName>
        <fullName evidence="2">Uncharacterized protein</fullName>
    </submittedName>
</protein>
<feature type="region of interest" description="Disordered" evidence="1">
    <location>
        <begin position="1"/>
        <end position="51"/>
    </location>
</feature>
<evidence type="ECO:0000313" key="3">
    <source>
        <dbReference type="Proteomes" id="UP000472755"/>
    </source>
</evidence>
<reference evidence="2 3" key="1">
    <citation type="journal article" date="2019" name="Nat. Med.">
        <title>A library of human gut bacterial isolates paired with longitudinal multiomics data enables mechanistic microbiome research.</title>
        <authorList>
            <person name="Poyet M."/>
            <person name="Groussin M."/>
            <person name="Gibbons S.M."/>
            <person name="Avila-Pacheco J."/>
            <person name="Jiang X."/>
            <person name="Kearney S.M."/>
            <person name="Perrotta A.R."/>
            <person name="Berdy B."/>
            <person name="Zhao S."/>
            <person name="Lieberman T.D."/>
            <person name="Swanson P.K."/>
            <person name="Smith M."/>
            <person name="Roesemann S."/>
            <person name="Alexander J.E."/>
            <person name="Rich S.A."/>
            <person name="Livny J."/>
            <person name="Vlamakis H."/>
            <person name="Clish C."/>
            <person name="Bullock K."/>
            <person name="Deik A."/>
            <person name="Scott J."/>
            <person name="Pierce K.A."/>
            <person name="Xavier R.J."/>
            <person name="Alm E.J."/>
        </authorList>
    </citation>
    <scope>NUCLEOTIDE SEQUENCE [LARGE SCALE GENOMIC DNA]</scope>
    <source>
        <strain evidence="2 3">BIOML-A4</strain>
    </source>
</reference>
<evidence type="ECO:0000313" key="2">
    <source>
        <dbReference type="EMBL" id="MTS28734.1"/>
    </source>
</evidence>
<gene>
    <name evidence="2" type="ORF">GMD59_15780</name>
</gene>
<dbReference type="AlphaFoldDB" id="A0A6L6LY22"/>
<evidence type="ECO:0000256" key="1">
    <source>
        <dbReference type="SAM" id="MobiDB-lite"/>
    </source>
</evidence>
<organism evidence="2 3">
    <name type="scientific">Ruthenibacterium lactatiformans</name>
    <dbReference type="NCBI Taxonomy" id="1550024"/>
    <lineage>
        <taxon>Bacteria</taxon>
        <taxon>Bacillati</taxon>
        <taxon>Bacillota</taxon>
        <taxon>Clostridia</taxon>
        <taxon>Eubacteriales</taxon>
        <taxon>Oscillospiraceae</taxon>
        <taxon>Ruthenibacterium</taxon>
    </lineage>
</organism>
<proteinExistence type="predicted"/>
<dbReference type="EMBL" id="WMZU01000035">
    <property type="protein sequence ID" value="MTS28734.1"/>
    <property type="molecule type" value="Genomic_DNA"/>
</dbReference>
<feature type="compositionally biased region" description="Basic and acidic residues" evidence="1">
    <location>
        <begin position="10"/>
        <end position="32"/>
    </location>
</feature>
<comment type="caution">
    <text evidence="2">The sequence shown here is derived from an EMBL/GenBank/DDBJ whole genome shotgun (WGS) entry which is preliminary data.</text>
</comment>
<name>A0A6L6LY22_9FIRM</name>